<reference evidence="1 2" key="1">
    <citation type="submission" date="2018-11" db="EMBL/GenBank/DDBJ databases">
        <authorList>
            <consortium name="Pathogen Informatics"/>
        </authorList>
    </citation>
    <scope>NUCLEOTIDE SEQUENCE [LARGE SCALE GENOMIC DNA]</scope>
</reference>
<organism evidence="1 2">
    <name type="scientific">Strongylus vulgaris</name>
    <name type="common">Blood worm</name>
    <dbReference type="NCBI Taxonomy" id="40348"/>
    <lineage>
        <taxon>Eukaryota</taxon>
        <taxon>Metazoa</taxon>
        <taxon>Ecdysozoa</taxon>
        <taxon>Nematoda</taxon>
        <taxon>Chromadorea</taxon>
        <taxon>Rhabditida</taxon>
        <taxon>Rhabditina</taxon>
        <taxon>Rhabditomorpha</taxon>
        <taxon>Strongyloidea</taxon>
        <taxon>Strongylidae</taxon>
        <taxon>Strongylus</taxon>
    </lineage>
</organism>
<dbReference type="EMBL" id="UYYB01141348">
    <property type="protein sequence ID" value="VDM85512.1"/>
    <property type="molecule type" value="Genomic_DNA"/>
</dbReference>
<gene>
    <name evidence="1" type="ORF">SVUK_LOCUS20510</name>
</gene>
<keyword evidence="2" id="KW-1185">Reference proteome</keyword>
<dbReference type="Proteomes" id="UP000270094">
    <property type="component" value="Unassembled WGS sequence"/>
</dbReference>
<dbReference type="OrthoDB" id="410104at2759"/>
<dbReference type="AlphaFoldDB" id="A0A3P7M2J2"/>
<name>A0A3P7M2J2_STRVU</name>
<sequence>MEEVIRKEKSFYKFVVGDFNTKIGMSTNSSWGSIGLGDLEQDSSTTFSPTEGGAPWTSQWYHPSVVVQINTSFEQKCDSAESWKRISVTVIEEGGKTYMTASDWKSS</sequence>
<protein>
    <submittedName>
        <fullName evidence="1">Uncharacterized protein</fullName>
    </submittedName>
</protein>
<proteinExistence type="predicted"/>
<evidence type="ECO:0000313" key="2">
    <source>
        <dbReference type="Proteomes" id="UP000270094"/>
    </source>
</evidence>
<evidence type="ECO:0000313" key="1">
    <source>
        <dbReference type="EMBL" id="VDM85512.1"/>
    </source>
</evidence>
<accession>A0A3P7M2J2</accession>